<dbReference type="AlphaFoldDB" id="A0A5J6GP28"/>
<dbReference type="EMBL" id="CP023699">
    <property type="protein sequence ID" value="QEU95745.1"/>
    <property type="molecule type" value="Genomic_DNA"/>
</dbReference>
<gene>
    <name evidence="2" type="ORF">CP970_36725</name>
</gene>
<keyword evidence="3" id="KW-1185">Reference proteome</keyword>
<dbReference type="RefSeq" id="WP_055554367.1">
    <property type="nucleotide sequence ID" value="NZ_CP023699.1"/>
</dbReference>
<protein>
    <submittedName>
        <fullName evidence="2">Acyl carrier protein</fullName>
    </submittedName>
</protein>
<evidence type="ECO:0000313" key="3">
    <source>
        <dbReference type="Proteomes" id="UP000325529"/>
    </source>
</evidence>
<dbReference type="KEGG" id="ska:CP970_36725"/>
<dbReference type="SUPFAM" id="SSF47336">
    <property type="entry name" value="ACP-like"/>
    <property type="match status" value="1"/>
</dbReference>
<evidence type="ECO:0000259" key="1">
    <source>
        <dbReference type="Pfam" id="PF00550"/>
    </source>
</evidence>
<accession>A0A5J6GP28</accession>
<name>A0A5J6GP28_STRKN</name>
<dbReference type="OrthoDB" id="4257495at2"/>
<dbReference type="Proteomes" id="UP000325529">
    <property type="component" value="Chromosome"/>
</dbReference>
<sequence length="75" mass="8440">MQDLDDFVFLVSSEIGIPVTRDNVGASFDELPRWDSMLMLALLVMLERETQRRIAVPDALESTSLLDLYELAVAP</sequence>
<dbReference type="InterPro" id="IPR009081">
    <property type="entry name" value="PP-bd_ACP"/>
</dbReference>
<dbReference type="InterPro" id="IPR036736">
    <property type="entry name" value="ACP-like_sf"/>
</dbReference>
<feature type="domain" description="Carrier" evidence="1">
    <location>
        <begin position="10"/>
        <end position="70"/>
    </location>
</feature>
<dbReference type="Pfam" id="PF00550">
    <property type="entry name" value="PP-binding"/>
    <property type="match status" value="1"/>
</dbReference>
<proteinExistence type="predicted"/>
<organism evidence="2 3">
    <name type="scientific">Streptomyces kanamyceticus</name>
    <dbReference type="NCBI Taxonomy" id="1967"/>
    <lineage>
        <taxon>Bacteria</taxon>
        <taxon>Bacillati</taxon>
        <taxon>Actinomycetota</taxon>
        <taxon>Actinomycetes</taxon>
        <taxon>Kitasatosporales</taxon>
        <taxon>Streptomycetaceae</taxon>
        <taxon>Streptomyces</taxon>
    </lineage>
</organism>
<evidence type="ECO:0000313" key="2">
    <source>
        <dbReference type="EMBL" id="QEU95745.1"/>
    </source>
</evidence>
<reference evidence="2 3" key="1">
    <citation type="submission" date="2017-09" db="EMBL/GenBank/DDBJ databases">
        <authorList>
            <person name="Lee N."/>
            <person name="Cho B.-K."/>
        </authorList>
    </citation>
    <scope>NUCLEOTIDE SEQUENCE [LARGE SCALE GENOMIC DNA]</scope>
    <source>
        <strain evidence="2 3">ATCC 12853</strain>
    </source>
</reference>
<dbReference type="Gene3D" id="1.10.1200.10">
    <property type="entry name" value="ACP-like"/>
    <property type="match status" value="1"/>
</dbReference>